<dbReference type="InterPro" id="IPR039425">
    <property type="entry name" value="RNA_pol_sigma-70-like"/>
</dbReference>
<evidence type="ECO:0000259" key="5">
    <source>
        <dbReference type="Pfam" id="PF04542"/>
    </source>
</evidence>
<dbReference type="InterPro" id="IPR007627">
    <property type="entry name" value="RNA_pol_sigma70_r2"/>
</dbReference>
<dbReference type="PANTHER" id="PTHR43133">
    <property type="entry name" value="RNA POLYMERASE ECF-TYPE SIGMA FACTO"/>
    <property type="match status" value="1"/>
</dbReference>
<sequence length="172" mass="19891">MTSAHEERLVAKAKAGNERALTKLLKYHYQQLYATAFQYTHNKQDALDVIQEAACRAVQRLDLLQEEKYFGTWITRIVINEAIRFLQTQQKQRGTQLDEQFPDANGDPTNTLDHFELHQALGELDEKYSEVLILHYLQGWSVHEIATSFDVSDNTIKTRLARGRSALRTELE</sequence>
<dbReference type="NCBIfam" id="TIGR02937">
    <property type="entry name" value="sigma70-ECF"/>
    <property type="match status" value="1"/>
</dbReference>
<evidence type="ECO:0000256" key="2">
    <source>
        <dbReference type="ARBA" id="ARBA00023015"/>
    </source>
</evidence>
<keyword evidence="4" id="KW-0804">Transcription</keyword>
<dbReference type="InterPro" id="IPR013249">
    <property type="entry name" value="RNA_pol_sigma70_r4_t2"/>
</dbReference>
<organism evidence="7 8">
    <name type="scientific">Lacticaseibacillus sharpeae JCM 1186 = DSM 20505</name>
    <dbReference type="NCBI Taxonomy" id="1291052"/>
    <lineage>
        <taxon>Bacteria</taxon>
        <taxon>Bacillati</taxon>
        <taxon>Bacillota</taxon>
        <taxon>Bacilli</taxon>
        <taxon>Lactobacillales</taxon>
        <taxon>Lactobacillaceae</taxon>
        <taxon>Lacticaseibacillus</taxon>
    </lineage>
</organism>
<evidence type="ECO:0000313" key="7">
    <source>
        <dbReference type="EMBL" id="KRM54435.1"/>
    </source>
</evidence>
<proteinExistence type="inferred from homology"/>
<dbReference type="GO" id="GO:0006352">
    <property type="term" value="P:DNA-templated transcription initiation"/>
    <property type="evidence" value="ECO:0007669"/>
    <property type="project" value="InterPro"/>
</dbReference>
<dbReference type="Pfam" id="PF08281">
    <property type="entry name" value="Sigma70_r4_2"/>
    <property type="match status" value="1"/>
</dbReference>
<comment type="caution">
    <text evidence="7">The sequence shown here is derived from an EMBL/GenBank/DDBJ whole genome shotgun (WGS) entry which is preliminary data.</text>
</comment>
<dbReference type="Proteomes" id="UP000051679">
    <property type="component" value="Unassembled WGS sequence"/>
</dbReference>
<dbReference type="Pfam" id="PF04542">
    <property type="entry name" value="Sigma70_r2"/>
    <property type="match status" value="1"/>
</dbReference>
<dbReference type="PATRIC" id="fig|1291052.5.peg.248"/>
<evidence type="ECO:0000259" key="6">
    <source>
        <dbReference type="Pfam" id="PF08281"/>
    </source>
</evidence>
<dbReference type="AlphaFoldDB" id="A0A0R1ZU29"/>
<dbReference type="STRING" id="1291052.FC18_GL000239"/>
<keyword evidence="2" id="KW-0805">Transcription regulation</keyword>
<dbReference type="OrthoDB" id="9782703at2"/>
<dbReference type="Gene3D" id="1.10.10.10">
    <property type="entry name" value="Winged helix-like DNA-binding domain superfamily/Winged helix DNA-binding domain"/>
    <property type="match status" value="1"/>
</dbReference>
<reference evidence="7 8" key="1">
    <citation type="journal article" date="2015" name="Genome Announc.">
        <title>Expanding the biotechnology potential of lactobacilli through comparative genomics of 213 strains and associated genera.</title>
        <authorList>
            <person name="Sun Z."/>
            <person name="Harris H.M."/>
            <person name="McCann A."/>
            <person name="Guo C."/>
            <person name="Argimon S."/>
            <person name="Zhang W."/>
            <person name="Yang X."/>
            <person name="Jeffery I.B."/>
            <person name="Cooney J.C."/>
            <person name="Kagawa T.F."/>
            <person name="Liu W."/>
            <person name="Song Y."/>
            <person name="Salvetti E."/>
            <person name="Wrobel A."/>
            <person name="Rasinkangas P."/>
            <person name="Parkhill J."/>
            <person name="Rea M.C."/>
            <person name="O'Sullivan O."/>
            <person name="Ritari J."/>
            <person name="Douillard F.P."/>
            <person name="Paul Ross R."/>
            <person name="Yang R."/>
            <person name="Briner A.E."/>
            <person name="Felis G.E."/>
            <person name="de Vos W.M."/>
            <person name="Barrangou R."/>
            <person name="Klaenhammer T.R."/>
            <person name="Caufield P.W."/>
            <person name="Cui Y."/>
            <person name="Zhang H."/>
            <person name="O'Toole P.W."/>
        </authorList>
    </citation>
    <scope>NUCLEOTIDE SEQUENCE [LARGE SCALE GENOMIC DNA]</scope>
    <source>
        <strain evidence="7 8">DSM 20505</strain>
    </source>
</reference>
<dbReference type="InterPro" id="IPR013324">
    <property type="entry name" value="RNA_pol_sigma_r3/r4-like"/>
</dbReference>
<dbReference type="PANTHER" id="PTHR43133:SF51">
    <property type="entry name" value="RNA POLYMERASE SIGMA FACTOR"/>
    <property type="match status" value="1"/>
</dbReference>
<protein>
    <submittedName>
        <fullName evidence="7">Uncharacterized protein</fullName>
    </submittedName>
</protein>
<dbReference type="EMBL" id="AYYO01000055">
    <property type="protein sequence ID" value="KRM54435.1"/>
    <property type="molecule type" value="Genomic_DNA"/>
</dbReference>
<evidence type="ECO:0000256" key="4">
    <source>
        <dbReference type="ARBA" id="ARBA00023163"/>
    </source>
</evidence>
<dbReference type="RefSeq" id="WP_054677102.1">
    <property type="nucleotide sequence ID" value="NZ_AYYO01000055.1"/>
</dbReference>
<gene>
    <name evidence="7" type="ORF">FC18_GL000239</name>
</gene>
<dbReference type="InterPro" id="IPR036388">
    <property type="entry name" value="WH-like_DNA-bd_sf"/>
</dbReference>
<dbReference type="CDD" id="cd06171">
    <property type="entry name" value="Sigma70_r4"/>
    <property type="match status" value="1"/>
</dbReference>
<name>A0A0R1ZU29_9LACO</name>
<comment type="similarity">
    <text evidence="1">Belongs to the sigma-70 factor family. ECF subfamily.</text>
</comment>
<dbReference type="GO" id="GO:0016987">
    <property type="term" value="F:sigma factor activity"/>
    <property type="evidence" value="ECO:0007669"/>
    <property type="project" value="UniProtKB-KW"/>
</dbReference>
<evidence type="ECO:0000256" key="1">
    <source>
        <dbReference type="ARBA" id="ARBA00010641"/>
    </source>
</evidence>
<dbReference type="GO" id="GO:0003677">
    <property type="term" value="F:DNA binding"/>
    <property type="evidence" value="ECO:0007669"/>
    <property type="project" value="InterPro"/>
</dbReference>
<dbReference type="SUPFAM" id="SSF88946">
    <property type="entry name" value="Sigma2 domain of RNA polymerase sigma factors"/>
    <property type="match status" value="1"/>
</dbReference>
<evidence type="ECO:0000313" key="8">
    <source>
        <dbReference type="Proteomes" id="UP000051679"/>
    </source>
</evidence>
<feature type="domain" description="RNA polymerase sigma-70 region 2" evidence="5">
    <location>
        <begin position="24"/>
        <end position="91"/>
    </location>
</feature>
<dbReference type="SUPFAM" id="SSF88659">
    <property type="entry name" value="Sigma3 and sigma4 domains of RNA polymerase sigma factors"/>
    <property type="match status" value="1"/>
</dbReference>
<dbReference type="InterPro" id="IPR014284">
    <property type="entry name" value="RNA_pol_sigma-70_dom"/>
</dbReference>
<dbReference type="InterPro" id="IPR013325">
    <property type="entry name" value="RNA_pol_sigma_r2"/>
</dbReference>
<keyword evidence="8" id="KW-1185">Reference proteome</keyword>
<accession>A0A0R1ZU29</accession>
<keyword evidence="3" id="KW-0731">Sigma factor</keyword>
<evidence type="ECO:0000256" key="3">
    <source>
        <dbReference type="ARBA" id="ARBA00023082"/>
    </source>
</evidence>
<dbReference type="Gene3D" id="1.10.1740.10">
    <property type="match status" value="1"/>
</dbReference>
<feature type="domain" description="RNA polymerase sigma factor 70 region 4 type 2" evidence="6">
    <location>
        <begin position="115"/>
        <end position="167"/>
    </location>
</feature>